<dbReference type="PANTHER" id="PTHR30146">
    <property type="entry name" value="LACI-RELATED TRANSCRIPTIONAL REPRESSOR"/>
    <property type="match status" value="1"/>
</dbReference>
<dbReference type="Proteomes" id="UP000681341">
    <property type="component" value="Unassembled WGS sequence"/>
</dbReference>
<keyword evidence="3 6" id="KW-0238">DNA-binding</keyword>
<dbReference type="Gene3D" id="3.40.50.2300">
    <property type="match status" value="2"/>
</dbReference>
<evidence type="ECO:0000256" key="2">
    <source>
        <dbReference type="ARBA" id="ARBA00023015"/>
    </source>
</evidence>
<dbReference type="RefSeq" id="WP_208494549.1">
    <property type="nucleotide sequence ID" value="NZ_JAGFNP010000002.1"/>
</dbReference>
<keyword evidence="1" id="KW-0678">Repressor</keyword>
<gene>
    <name evidence="6" type="ORF">J5V16_03120</name>
</gene>
<evidence type="ECO:0000313" key="6">
    <source>
        <dbReference type="EMBL" id="MBO3731796.1"/>
    </source>
</evidence>
<dbReference type="SUPFAM" id="SSF53822">
    <property type="entry name" value="Periplasmic binding protein-like I"/>
    <property type="match status" value="1"/>
</dbReference>
<dbReference type="GO" id="GO:0003677">
    <property type="term" value="F:DNA binding"/>
    <property type="evidence" value="ECO:0007669"/>
    <property type="project" value="UniProtKB-KW"/>
</dbReference>
<reference evidence="6 7" key="1">
    <citation type="submission" date="2021-03" db="EMBL/GenBank/DDBJ databases">
        <title>Glycomyces sp. nov., a novel actinomycete isolated from soil.</title>
        <authorList>
            <person name="Yang X."/>
            <person name="Xu X."/>
        </authorList>
    </citation>
    <scope>NUCLEOTIDE SEQUENCE [LARGE SCALE GENOMIC DNA]</scope>
    <source>
        <strain evidence="6 7">NEAU-S30</strain>
    </source>
</reference>
<keyword evidence="4" id="KW-0804">Transcription</keyword>
<proteinExistence type="predicted"/>
<evidence type="ECO:0000259" key="5">
    <source>
        <dbReference type="PROSITE" id="PS50932"/>
    </source>
</evidence>
<dbReference type="InterPro" id="IPR028082">
    <property type="entry name" value="Peripla_BP_I"/>
</dbReference>
<dbReference type="Pfam" id="PF13377">
    <property type="entry name" value="Peripla_BP_3"/>
    <property type="match status" value="1"/>
</dbReference>
<evidence type="ECO:0000313" key="7">
    <source>
        <dbReference type="Proteomes" id="UP000681341"/>
    </source>
</evidence>
<comment type="caution">
    <text evidence="6">The sequence shown here is derived from an EMBL/GenBank/DDBJ whole genome shotgun (WGS) entry which is preliminary data.</text>
</comment>
<keyword evidence="7" id="KW-1185">Reference proteome</keyword>
<dbReference type="SMART" id="SM00354">
    <property type="entry name" value="HTH_LACI"/>
    <property type="match status" value="1"/>
</dbReference>
<dbReference type="InterPro" id="IPR000843">
    <property type="entry name" value="HTH_LacI"/>
</dbReference>
<organism evidence="6 7">
    <name type="scientific">Glycomyces niveus</name>
    <dbReference type="NCBI Taxonomy" id="2820287"/>
    <lineage>
        <taxon>Bacteria</taxon>
        <taxon>Bacillati</taxon>
        <taxon>Actinomycetota</taxon>
        <taxon>Actinomycetes</taxon>
        <taxon>Glycomycetales</taxon>
        <taxon>Glycomycetaceae</taxon>
        <taxon>Glycomyces</taxon>
    </lineage>
</organism>
<dbReference type="CDD" id="cd01392">
    <property type="entry name" value="HTH_LacI"/>
    <property type="match status" value="1"/>
</dbReference>
<feature type="domain" description="HTH lacI-type" evidence="5">
    <location>
        <begin position="6"/>
        <end position="62"/>
    </location>
</feature>
<accession>A0ABS3TZ68</accession>
<dbReference type="Gene3D" id="1.10.260.40">
    <property type="entry name" value="lambda repressor-like DNA-binding domains"/>
    <property type="match status" value="1"/>
</dbReference>
<dbReference type="CDD" id="cd06288">
    <property type="entry name" value="PBP1_sucrose_transcription_regulator"/>
    <property type="match status" value="1"/>
</dbReference>
<dbReference type="SUPFAM" id="SSF47413">
    <property type="entry name" value="lambda repressor-like DNA-binding domains"/>
    <property type="match status" value="1"/>
</dbReference>
<evidence type="ECO:0000256" key="4">
    <source>
        <dbReference type="ARBA" id="ARBA00023163"/>
    </source>
</evidence>
<protein>
    <submittedName>
        <fullName evidence="6">LacI family DNA-binding transcriptional regulator</fullName>
    </submittedName>
</protein>
<dbReference type="InterPro" id="IPR010982">
    <property type="entry name" value="Lambda_DNA-bd_dom_sf"/>
</dbReference>
<evidence type="ECO:0000256" key="1">
    <source>
        <dbReference type="ARBA" id="ARBA00022491"/>
    </source>
</evidence>
<dbReference type="PROSITE" id="PS00356">
    <property type="entry name" value="HTH_LACI_1"/>
    <property type="match status" value="1"/>
</dbReference>
<dbReference type="PANTHER" id="PTHR30146:SF148">
    <property type="entry name" value="HTH-TYPE TRANSCRIPTIONAL REPRESSOR PURR-RELATED"/>
    <property type="match status" value="1"/>
</dbReference>
<dbReference type="InterPro" id="IPR046335">
    <property type="entry name" value="LacI/GalR-like_sensor"/>
</dbReference>
<dbReference type="Pfam" id="PF00356">
    <property type="entry name" value="LacI"/>
    <property type="match status" value="1"/>
</dbReference>
<sequence>MVTKQPRLADVARAAGVSTATASMALNETGGRRIGPETRERVRAAAAELGYRPNTVARGLRTRRTQMIGFVGDDVATTPFAGQMIRGAHDAAREAGFLLLMVDTSGDKDETAEAIGALQERQIDGIVLATMYHQVVEVPDAIGSTPCVLLDARTADGSASSVVPDERGGTLGVLAELTGAGHVRIGHVTTREEVQARAVRLATWRERVSDCGVDPEPLLVEVEDATTQLGYEGALELLSRPDRPTAVFCFNDRMAMGVYRAAAELGLSIPHDLSVVSYDDQELIAPALHPGLTSAALPHYEMGRWAVVELLRRLDDPEAAPVQHLMPCPVARRHSVAKPQ</sequence>
<name>A0ABS3TZ68_9ACTN</name>
<dbReference type="EMBL" id="JAGFNP010000002">
    <property type="protein sequence ID" value="MBO3731796.1"/>
    <property type="molecule type" value="Genomic_DNA"/>
</dbReference>
<keyword evidence="2" id="KW-0805">Transcription regulation</keyword>
<dbReference type="PROSITE" id="PS50932">
    <property type="entry name" value="HTH_LACI_2"/>
    <property type="match status" value="1"/>
</dbReference>
<evidence type="ECO:0000256" key="3">
    <source>
        <dbReference type="ARBA" id="ARBA00023125"/>
    </source>
</evidence>